<evidence type="ECO:0000256" key="9">
    <source>
        <dbReference type="ARBA" id="ARBA00023136"/>
    </source>
</evidence>
<keyword evidence="9 11" id="KW-0472">Membrane</keyword>
<protein>
    <recommendedName>
        <fullName evidence="3">Signal recognition particle receptor subunit beta</fullName>
    </recommendedName>
</protein>
<dbReference type="PROSITE" id="PS51417">
    <property type="entry name" value="ARF"/>
    <property type="match status" value="1"/>
</dbReference>
<keyword evidence="4 11" id="KW-0812">Transmembrane</keyword>
<gene>
    <name evidence="12" type="ORF">EMCG_05393</name>
</gene>
<evidence type="ECO:0000313" key="13">
    <source>
        <dbReference type="Proteomes" id="UP000034164"/>
    </source>
</evidence>
<comment type="subcellular location">
    <subcellularLocation>
        <location evidence="1">Endoplasmic reticulum membrane</location>
        <topology evidence="1">Single-pass membrane protein</topology>
    </subcellularLocation>
</comment>
<dbReference type="GO" id="GO:0005525">
    <property type="term" value="F:GTP binding"/>
    <property type="evidence" value="ECO:0007669"/>
    <property type="project" value="UniProtKB-KW"/>
</dbReference>
<comment type="similarity">
    <text evidence="2">Belongs to the SRP receptor beta subunit family.</text>
</comment>
<evidence type="ECO:0000256" key="1">
    <source>
        <dbReference type="ARBA" id="ARBA00004389"/>
    </source>
</evidence>
<evidence type="ECO:0000256" key="10">
    <source>
        <dbReference type="ARBA" id="ARBA00023170"/>
    </source>
</evidence>
<feature type="transmembrane region" description="Helical" evidence="11">
    <location>
        <begin position="20"/>
        <end position="39"/>
    </location>
</feature>
<evidence type="ECO:0000256" key="2">
    <source>
        <dbReference type="ARBA" id="ARBA00005619"/>
    </source>
</evidence>
<evidence type="ECO:0000256" key="8">
    <source>
        <dbReference type="ARBA" id="ARBA00023134"/>
    </source>
</evidence>
<dbReference type="CDD" id="cd04105">
    <property type="entry name" value="SR_beta"/>
    <property type="match status" value="1"/>
</dbReference>
<evidence type="ECO:0000256" key="4">
    <source>
        <dbReference type="ARBA" id="ARBA00022692"/>
    </source>
</evidence>
<dbReference type="OrthoDB" id="41266at2759"/>
<evidence type="ECO:0000256" key="11">
    <source>
        <dbReference type="SAM" id="Phobius"/>
    </source>
</evidence>
<keyword evidence="10" id="KW-0675">Receptor</keyword>
<evidence type="ECO:0000313" key="12">
    <source>
        <dbReference type="EMBL" id="KKZ59635.1"/>
    </source>
</evidence>
<organism evidence="12 13">
    <name type="scientific">[Emmonsia] crescens</name>
    <dbReference type="NCBI Taxonomy" id="73230"/>
    <lineage>
        <taxon>Eukaryota</taxon>
        <taxon>Fungi</taxon>
        <taxon>Dikarya</taxon>
        <taxon>Ascomycota</taxon>
        <taxon>Pezizomycotina</taxon>
        <taxon>Eurotiomycetes</taxon>
        <taxon>Eurotiomycetidae</taxon>
        <taxon>Onygenales</taxon>
        <taxon>Ajellomycetaceae</taxon>
        <taxon>Emergomyces</taxon>
    </lineage>
</organism>
<evidence type="ECO:0000256" key="6">
    <source>
        <dbReference type="ARBA" id="ARBA00022824"/>
    </source>
</evidence>
<evidence type="ECO:0000256" key="5">
    <source>
        <dbReference type="ARBA" id="ARBA00022741"/>
    </source>
</evidence>
<dbReference type="Proteomes" id="UP000034164">
    <property type="component" value="Unassembled WGS sequence"/>
</dbReference>
<comment type="caution">
    <text evidence="12">The sequence shown here is derived from an EMBL/GenBank/DDBJ whole genome shotgun (WGS) entry which is preliminary data.</text>
</comment>
<accession>A0A0G2J674</accession>
<dbReference type="VEuPathDB" id="FungiDB:EMCG_05393"/>
<dbReference type="InterPro" id="IPR027417">
    <property type="entry name" value="P-loop_NTPase"/>
</dbReference>
<dbReference type="GO" id="GO:0005789">
    <property type="term" value="C:endoplasmic reticulum membrane"/>
    <property type="evidence" value="ECO:0007669"/>
    <property type="project" value="UniProtKB-SubCell"/>
</dbReference>
<keyword evidence="7 11" id="KW-1133">Transmembrane helix</keyword>
<reference evidence="13" key="1">
    <citation type="journal article" date="2015" name="PLoS Genet.">
        <title>The dynamic genome and transcriptome of the human fungal pathogen Blastomyces and close relative Emmonsia.</title>
        <authorList>
            <person name="Munoz J.F."/>
            <person name="Gauthier G.M."/>
            <person name="Desjardins C.A."/>
            <person name="Gallo J.E."/>
            <person name="Holder J."/>
            <person name="Sullivan T.D."/>
            <person name="Marty A.J."/>
            <person name="Carmen J.C."/>
            <person name="Chen Z."/>
            <person name="Ding L."/>
            <person name="Gujja S."/>
            <person name="Magrini V."/>
            <person name="Misas E."/>
            <person name="Mitreva M."/>
            <person name="Priest M."/>
            <person name="Saif S."/>
            <person name="Whiston E.A."/>
            <person name="Young S."/>
            <person name="Zeng Q."/>
            <person name="Goldman W.E."/>
            <person name="Mardis E.R."/>
            <person name="Taylor J.W."/>
            <person name="McEwen J.G."/>
            <person name="Clay O.K."/>
            <person name="Klein B.S."/>
            <person name="Cuomo C.A."/>
        </authorList>
    </citation>
    <scope>NUCLEOTIDE SEQUENCE [LARGE SCALE GENOMIC DNA]</scope>
    <source>
        <strain evidence="13">UAMH 3008</strain>
    </source>
</reference>
<dbReference type="AlphaFoldDB" id="A0A0G2J674"/>
<evidence type="ECO:0000256" key="3">
    <source>
        <dbReference type="ARBA" id="ARBA00020256"/>
    </source>
</evidence>
<sequence>MDWSPSGIATTLLSGNPIAILIACTIAFSLPIVIHFLLYQSSPAKASKDFLLLGPSGSGKTALCSLLERRSISHSSQKPPRETHTSQVSSFVPVTLPPTVPIGSNKYRSVNDPTLEEAAKNRTTYRLRDTPGHGKLRASQGIASLLSLSNPKKKGPVGIRGVIFMLDSATLSQSDELLRDAATYLHDVLMTLQNRVYQNGAKIASSSSKKIPKIPVLIAANKQDLFTALPPGSVKAKLESEIEKIRLSKRKGLLDVSMNALSAEEEQDILGGDEEEGPFTFQMLDEQMGIKVDVIGGAVVSDDGGDPGSGVRRWEEWVGKCL</sequence>
<keyword evidence="5" id="KW-0547">Nucleotide-binding</keyword>
<proteinExistence type="inferred from homology"/>
<dbReference type="InterPro" id="IPR019009">
    <property type="entry name" value="SRP_receptor_beta_su"/>
</dbReference>
<dbReference type="EMBL" id="LCZI01001668">
    <property type="protein sequence ID" value="KKZ59635.1"/>
    <property type="molecule type" value="Genomic_DNA"/>
</dbReference>
<dbReference type="Gene3D" id="3.40.50.300">
    <property type="entry name" value="P-loop containing nucleotide triphosphate hydrolases"/>
    <property type="match status" value="1"/>
</dbReference>
<name>A0A0G2J674_9EURO</name>
<keyword evidence="6" id="KW-0256">Endoplasmic reticulum</keyword>
<evidence type="ECO:0000256" key="7">
    <source>
        <dbReference type="ARBA" id="ARBA00022989"/>
    </source>
</evidence>
<keyword evidence="8" id="KW-0342">GTP-binding</keyword>
<dbReference type="SUPFAM" id="SSF52540">
    <property type="entry name" value="P-loop containing nucleoside triphosphate hydrolases"/>
    <property type="match status" value="1"/>
</dbReference>
<dbReference type="Pfam" id="PF09439">
    <property type="entry name" value="SRPRB"/>
    <property type="match status" value="1"/>
</dbReference>